<keyword evidence="2" id="KW-1133">Transmembrane helix</keyword>
<feature type="compositionally biased region" description="Basic and acidic residues" evidence="1">
    <location>
        <begin position="565"/>
        <end position="576"/>
    </location>
</feature>
<name>A0A835YEQ9_9CHLO</name>
<keyword evidence="2" id="KW-0472">Membrane</keyword>
<dbReference type="Proteomes" id="UP000612055">
    <property type="component" value="Unassembled WGS sequence"/>
</dbReference>
<feature type="transmembrane region" description="Helical" evidence="2">
    <location>
        <begin position="518"/>
        <end position="541"/>
    </location>
</feature>
<feature type="region of interest" description="Disordered" evidence="1">
    <location>
        <begin position="1"/>
        <end position="31"/>
    </location>
</feature>
<feature type="region of interest" description="Disordered" evidence="1">
    <location>
        <begin position="553"/>
        <end position="653"/>
    </location>
</feature>
<evidence type="ECO:0000256" key="1">
    <source>
        <dbReference type="SAM" id="MobiDB-lite"/>
    </source>
</evidence>
<feature type="compositionally biased region" description="Low complexity" evidence="1">
    <location>
        <begin position="578"/>
        <end position="591"/>
    </location>
</feature>
<feature type="compositionally biased region" description="Gly residues" evidence="1">
    <location>
        <begin position="496"/>
        <end position="513"/>
    </location>
</feature>
<feature type="region of interest" description="Disordered" evidence="1">
    <location>
        <begin position="451"/>
        <end position="513"/>
    </location>
</feature>
<evidence type="ECO:0000256" key="2">
    <source>
        <dbReference type="SAM" id="Phobius"/>
    </source>
</evidence>
<organism evidence="3 4">
    <name type="scientific">Edaphochlamys debaryana</name>
    <dbReference type="NCBI Taxonomy" id="47281"/>
    <lineage>
        <taxon>Eukaryota</taxon>
        <taxon>Viridiplantae</taxon>
        <taxon>Chlorophyta</taxon>
        <taxon>core chlorophytes</taxon>
        <taxon>Chlorophyceae</taxon>
        <taxon>CS clade</taxon>
        <taxon>Chlamydomonadales</taxon>
        <taxon>Chlamydomonadales incertae sedis</taxon>
        <taxon>Edaphochlamys</taxon>
    </lineage>
</organism>
<protein>
    <submittedName>
        <fullName evidence="3">Uncharacterized protein</fullName>
    </submittedName>
</protein>
<feature type="compositionally biased region" description="Low complexity" evidence="1">
    <location>
        <begin position="612"/>
        <end position="629"/>
    </location>
</feature>
<feature type="compositionally biased region" description="Low complexity" evidence="1">
    <location>
        <begin position="276"/>
        <end position="295"/>
    </location>
</feature>
<keyword evidence="2" id="KW-0812">Transmembrane</keyword>
<feature type="compositionally biased region" description="Polar residues" evidence="1">
    <location>
        <begin position="630"/>
        <end position="642"/>
    </location>
</feature>
<dbReference type="OrthoDB" id="543192at2759"/>
<dbReference type="Gene3D" id="1.20.1280.50">
    <property type="match status" value="1"/>
</dbReference>
<evidence type="ECO:0000313" key="4">
    <source>
        <dbReference type="Proteomes" id="UP000612055"/>
    </source>
</evidence>
<proteinExistence type="predicted"/>
<accession>A0A835YEQ9</accession>
<feature type="region of interest" description="Disordered" evidence="1">
    <location>
        <begin position="264"/>
        <end position="295"/>
    </location>
</feature>
<sequence length="670" mass="69697">MRAQRRLQELRGGASLSRKPRGPATPPPPDDVPIEAETSWASLSAEALSMVGARLGGLRDRVAAALVCRHWREQLTRGASHAHLELADSDGSAGSVEAAVGVLHSGRVLMPQVRCVDVSVPWRYRDPDPLLRQVHALSRWTQLQSLGMAWDIPAAEAAAAETATTAAAVAYNLTEHRSLTVSDSLRAHAFYPYDGRQPAVLSALCLGALGRLTGLRRLSLAVRLTSGHNTAKEVFGPRGVGAGLYALSTLTRLTELELLQPPPAARGIEPMNRPVAASRASSSLTSARPSTTGSTLTTNLRTILFGTNRQMRCGRNKPSALRPPTVFASLAVAAADSYPGSNSIVLVRTPPPDCRNGSVAADGSVVPIPQRCWTYTATVVSVQVQATDVDSSRRSLYANYDFELENVTGLCVTAVREECFARRQGPEACLALGFAAYRAQPDWFDQFAREVDASPQRSPTPPPQATLPSADAQQQSPAGSSAPLNQAAAAVSVGSESGGKTDGSGAAGGGGGSAEVSLAWVAAPVAVGVAVVGLAIAGLLWRRRRQQAERAVATGAGSVGAPAAREVHPADCERAEGPSSDSRPPDISSCPLPVLPPIKGHPPLAAADTKHPGGATTPGGTPKSSSGSSDAQTGSLPSSVLSVPTAVPVRPPEGVLNHNHISSACSRLMW</sequence>
<keyword evidence="4" id="KW-1185">Reference proteome</keyword>
<dbReference type="EMBL" id="JAEHOE010000002">
    <property type="protein sequence ID" value="KAG2501333.1"/>
    <property type="molecule type" value="Genomic_DNA"/>
</dbReference>
<dbReference type="AlphaFoldDB" id="A0A835YEQ9"/>
<comment type="caution">
    <text evidence="3">The sequence shown here is derived from an EMBL/GenBank/DDBJ whole genome shotgun (WGS) entry which is preliminary data.</text>
</comment>
<evidence type="ECO:0000313" key="3">
    <source>
        <dbReference type="EMBL" id="KAG2501333.1"/>
    </source>
</evidence>
<gene>
    <name evidence="3" type="ORF">HYH03_001124</name>
</gene>
<feature type="compositionally biased region" description="Polar residues" evidence="1">
    <location>
        <begin position="471"/>
        <end position="484"/>
    </location>
</feature>
<reference evidence="3" key="1">
    <citation type="journal article" date="2020" name="bioRxiv">
        <title>Comparative genomics of Chlamydomonas.</title>
        <authorList>
            <person name="Craig R.J."/>
            <person name="Hasan A.R."/>
            <person name="Ness R.W."/>
            <person name="Keightley P.D."/>
        </authorList>
    </citation>
    <scope>NUCLEOTIDE SEQUENCE</scope>
    <source>
        <strain evidence="3">CCAP 11/70</strain>
    </source>
</reference>